<comment type="caution">
    <text evidence="2">The sequence shown here is derived from an EMBL/GenBank/DDBJ whole genome shotgun (WGS) entry which is preliminary data.</text>
</comment>
<dbReference type="InterPro" id="IPR031754">
    <property type="entry name" value="DUF4736"/>
</dbReference>
<evidence type="ECO:0000256" key="1">
    <source>
        <dbReference type="SAM" id="Phobius"/>
    </source>
</evidence>
<dbReference type="Pfam" id="PF15883">
    <property type="entry name" value="DUF4736"/>
    <property type="match status" value="1"/>
</dbReference>
<dbReference type="Proteomes" id="UP000037069">
    <property type="component" value="Unassembled WGS sequence"/>
</dbReference>
<accession>A0A0L0CIR1</accession>
<proteinExistence type="predicted"/>
<dbReference type="OrthoDB" id="7880388at2759"/>
<sequence>MSSFRRILQKLHYIFQDHYPCIWFFSIFTIVLVGFLHFELKQNNKDLIYWKNLVQFCYHELEQFAIMLIILVIMIKIIFVGVIIMSNSHTVHWYDELTQLEVKKRYADFLLLRLIADIDKIEAKYLRNNKTNDIITLKSFILAHENMKKSVENFRKDARKLMTPNEVEITLPIEEVYGVLENEMLYLRRSRFCNMDIETNEGLIKKLVNP</sequence>
<protein>
    <submittedName>
        <fullName evidence="2">Uncharacterized protein</fullName>
    </submittedName>
</protein>
<keyword evidence="1" id="KW-0472">Membrane</keyword>
<organism evidence="2 3">
    <name type="scientific">Lucilia cuprina</name>
    <name type="common">Green bottle fly</name>
    <name type="synonym">Australian sheep blowfly</name>
    <dbReference type="NCBI Taxonomy" id="7375"/>
    <lineage>
        <taxon>Eukaryota</taxon>
        <taxon>Metazoa</taxon>
        <taxon>Ecdysozoa</taxon>
        <taxon>Arthropoda</taxon>
        <taxon>Hexapoda</taxon>
        <taxon>Insecta</taxon>
        <taxon>Pterygota</taxon>
        <taxon>Neoptera</taxon>
        <taxon>Endopterygota</taxon>
        <taxon>Diptera</taxon>
        <taxon>Brachycera</taxon>
        <taxon>Muscomorpha</taxon>
        <taxon>Oestroidea</taxon>
        <taxon>Calliphoridae</taxon>
        <taxon>Luciliinae</taxon>
        <taxon>Lucilia</taxon>
    </lineage>
</organism>
<reference evidence="2 3" key="1">
    <citation type="journal article" date="2015" name="Nat. Commun.">
        <title>Lucilia cuprina genome unlocks parasitic fly biology to underpin future interventions.</title>
        <authorList>
            <person name="Anstead C.A."/>
            <person name="Korhonen P.K."/>
            <person name="Young N.D."/>
            <person name="Hall R.S."/>
            <person name="Jex A.R."/>
            <person name="Murali S.C."/>
            <person name="Hughes D.S."/>
            <person name="Lee S.F."/>
            <person name="Perry T."/>
            <person name="Stroehlein A.J."/>
            <person name="Ansell B.R."/>
            <person name="Breugelmans B."/>
            <person name="Hofmann A."/>
            <person name="Qu J."/>
            <person name="Dugan S."/>
            <person name="Lee S.L."/>
            <person name="Chao H."/>
            <person name="Dinh H."/>
            <person name="Han Y."/>
            <person name="Doddapaneni H.V."/>
            <person name="Worley K.C."/>
            <person name="Muzny D.M."/>
            <person name="Ioannidis P."/>
            <person name="Waterhouse R.M."/>
            <person name="Zdobnov E.M."/>
            <person name="James P.J."/>
            <person name="Bagnall N.H."/>
            <person name="Kotze A.C."/>
            <person name="Gibbs R.A."/>
            <person name="Richards S."/>
            <person name="Batterham P."/>
            <person name="Gasser R.B."/>
        </authorList>
    </citation>
    <scope>NUCLEOTIDE SEQUENCE [LARGE SCALE GENOMIC DNA]</scope>
    <source>
        <strain evidence="2 3">LS</strain>
        <tissue evidence="2">Full body</tissue>
    </source>
</reference>
<name>A0A0L0CIR1_LUCCU</name>
<feature type="transmembrane region" description="Helical" evidence="1">
    <location>
        <begin position="21"/>
        <end position="38"/>
    </location>
</feature>
<keyword evidence="3" id="KW-1185">Reference proteome</keyword>
<keyword evidence="1" id="KW-0812">Transmembrane</keyword>
<evidence type="ECO:0000313" key="2">
    <source>
        <dbReference type="EMBL" id="KNC31364.1"/>
    </source>
</evidence>
<dbReference type="EMBL" id="JRES01000428">
    <property type="protein sequence ID" value="KNC31364.1"/>
    <property type="molecule type" value="Genomic_DNA"/>
</dbReference>
<evidence type="ECO:0000313" key="3">
    <source>
        <dbReference type="Proteomes" id="UP000037069"/>
    </source>
</evidence>
<dbReference type="OMA" id="MELWHKL"/>
<gene>
    <name evidence="2" type="ORF">FF38_07116</name>
</gene>
<feature type="transmembrane region" description="Helical" evidence="1">
    <location>
        <begin position="64"/>
        <end position="84"/>
    </location>
</feature>
<dbReference type="AlphaFoldDB" id="A0A0L0CIR1"/>
<keyword evidence="1" id="KW-1133">Transmembrane helix</keyword>